<dbReference type="Pfam" id="PF24790">
    <property type="entry name" value="SAC9_GBDL_1st"/>
    <property type="match status" value="1"/>
</dbReference>
<name>A0A834Z897_TETSI</name>
<dbReference type="OrthoDB" id="1692257at2759"/>
<dbReference type="EMBL" id="JABCRI010000008">
    <property type="protein sequence ID" value="KAF8402230.1"/>
    <property type="molecule type" value="Genomic_DNA"/>
</dbReference>
<dbReference type="InterPro" id="IPR057553">
    <property type="entry name" value="SAC9_GBDL_2nd"/>
</dbReference>
<gene>
    <name evidence="3" type="ORF">HHK36_013182</name>
</gene>
<evidence type="ECO:0000313" key="4">
    <source>
        <dbReference type="Proteomes" id="UP000655225"/>
    </source>
</evidence>
<dbReference type="PANTHER" id="PTHR46817:SF1">
    <property type="entry name" value="SAC DOMAIN-CONTAINING PROTEIN"/>
    <property type="match status" value="1"/>
</dbReference>
<evidence type="ECO:0000313" key="3">
    <source>
        <dbReference type="EMBL" id="KAF8402230.1"/>
    </source>
</evidence>
<reference evidence="3 4" key="1">
    <citation type="submission" date="2020-04" db="EMBL/GenBank/DDBJ databases">
        <title>Plant Genome Project.</title>
        <authorList>
            <person name="Zhang R.-G."/>
        </authorList>
    </citation>
    <scope>NUCLEOTIDE SEQUENCE [LARGE SCALE GENOMIC DNA]</scope>
    <source>
        <strain evidence="3">YNK0</strain>
        <tissue evidence="3">Leaf</tissue>
    </source>
</reference>
<feature type="domain" description="SAC9 second GBDL" evidence="1">
    <location>
        <begin position="521"/>
        <end position="604"/>
    </location>
</feature>
<accession>A0A834Z897</accession>
<proteinExistence type="predicted"/>
<dbReference type="PANTHER" id="PTHR46817">
    <property type="entry name" value="PHOSPHOINOSITIDE PHOSPHATASE SAC9-RELATED"/>
    <property type="match status" value="1"/>
</dbReference>
<keyword evidence="4" id="KW-1185">Reference proteome</keyword>
<organism evidence="3 4">
    <name type="scientific">Tetracentron sinense</name>
    <name type="common">Spur-leaf</name>
    <dbReference type="NCBI Taxonomy" id="13715"/>
    <lineage>
        <taxon>Eukaryota</taxon>
        <taxon>Viridiplantae</taxon>
        <taxon>Streptophyta</taxon>
        <taxon>Embryophyta</taxon>
        <taxon>Tracheophyta</taxon>
        <taxon>Spermatophyta</taxon>
        <taxon>Magnoliopsida</taxon>
        <taxon>Trochodendrales</taxon>
        <taxon>Trochodendraceae</taxon>
        <taxon>Tetracentron</taxon>
    </lineage>
</organism>
<dbReference type="Pfam" id="PF24789">
    <property type="entry name" value="SAC9_GBDL_2nd"/>
    <property type="match status" value="1"/>
</dbReference>
<dbReference type="InterPro" id="IPR057555">
    <property type="entry name" value="SAC9_GBDL_1st"/>
</dbReference>
<feature type="domain" description="SAC9 first GBDL" evidence="2">
    <location>
        <begin position="1"/>
        <end position="157"/>
    </location>
</feature>
<evidence type="ECO:0000259" key="2">
    <source>
        <dbReference type="Pfam" id="PF24790"/>
    </source>
</evidence>
<protein>
    <submittedName>
        <fullName evidence="3">Uncharacterized protein</fullName>
    </submittedName>
</protein>
<comment type="caution">
    <text evidence="3">The sequence shown here is derived from an EMBL/GenBank/DDBJ whole genome shotgun (WGS) entry which is preliminary data.</text>
</comment>
<sequence length="604" mass="65190">MFPSSNSEASLLSFKRKDLTWVCPQAADVVELFIYLGEPCHVCQLLLTISHGADDSTFPGTVDVRTGCNLDGLKLVLEFTLLQESPVSPEDMAVTRAGGRCHAQDTSSLLLLYDFEELEGELDFLTRVVALTFYPVVSGRTPITLGEIEVLGVSLPWSDIFTKRGPGVKFCEHVNKSQKEANPFLSGLDTNPFVDSIAQPARENVGSGGGDLLDFLDDAVVEYRAPEEDSKFSSSSQDGRPTGNGVQHYINFVKALTGPYMERKLNFIEAMKLEIERLWLNLSAAERDRALLSIGTDPATINPNGLLVDSYMGRLCRLANTLALLGQAALEDKVTAAIGLGTVDDDEVIDFWNITGIGETHGMCGVRAETEPPGHVSCMVSSAKALPSVLFCSHCERKVCCGGRGVLAGYNSRELASSNGLSSHSGSSHGSQTNGFFTNRSVTLNGVICTSCGPEIVLDALILDYVRVLISLRRSACADSAAHKALDQVIGFPSWACLTEINRTYDSQRTVEILRELFNGEESLAEFPFACLLHSVETATGSAPSLSLLAPFDSESQHSYWRAPPSTSCVEFAIAFGCLSDVSGVILLVSPWGYSMADTPTVHI</sequence>
<dbReference type="Proteomes" id="UP000655225">
    <property type="component" value="Unassembled WGS sequence"/>
</dbReference>
<evidence type="ECO:0000259" key="1">
    <source>
        <dbReference type="Pfam" id="PF24789"/>
    </source>
</evidence>
<dbReference type="AlphaFoldDB" id="A0A834Z897"/>
<dbReference type="OMA" id="ACLTEIN"/>